<dbReference type="AlphaFoldDB" id="A0A1L7XJG0"/>
<dbReference type="EMBL" id="FJOG01000029">
    <property type="protein sequence ID" value="CZR65144.1"/>
    <property type="molecule type" value="Genomic_DNA"/>
</dbReference>
<gene>
    <name evidence="1" type="ORF">PAC_15044</name>
</gene>
<name>A0A1L7XJG0_9HELO</name>
<keyword evidence="2" id="KW-1185">Reference proteome</keyword>
<organism evidence="1 2">
    <name type="scientific">Phialocephala subalpina</name>
    <dbReference type="NCBI Taxonomy" id="576137"/>
    <lineage>
        <taxon>Eukaryota</taxon>
        <taxon>Fungi</taxon>
        <taxon>Dikarya</taxon>
        <taxon>Ascomycota</taxon>
        <taxon>Pezizomycotina</taxon>
        <taxon>Leotiomycetes</taxon>
        <taxon>Helotiales</taxon>
        <taxon>Mollisiaceae</taxon>
        <taxon>Phialocephala</taxon>
        <taxon>Phialocephala fortinii species complex</taxon>
    </lineage>
</organism>
<sequence>MCFGTIFQCVRCGTTQAPIPAQGPGRCDAIGTPDHVVLGPSVGVPTCSFCQNPDMQTVLAHQEEVERELQDVILRDQELQRVQALEAENQDVFPDSFKDWCMENNDTHLPDGLSAESALDADIVDYLEYLLDGPFDLEYRDEVLFRVEEMRASERANFDFVPWEQPHLMRFQRWKRVMEVEGNFLVEEADPSRQFQRIVTIYAENLSPLDQVSFMAARESLAINDRLELYGEHRQDHTIGPRGEWIPLPSSAQTSSLEDLMMVDLNLIESFAAWTSRQHPYQSMFNDVTPRKALMRDIKNYQGEIITSLGPTPKALAWYNLVHNIQLAAEQLFDFHPPVEGMLSFRNFGVSKEGVESVDSFDDALVAYESYLMAHYPDPKLLDAFRTAVNALTVADRSQLQDLPRVDRTTMRLSILSNHLTHLLNQATAAGLGAKVQAIVLPAQQFVMEAIAMVKWPFSACLELLQSVFDQGWNVVAPGSDVPGLGDEEFAKRLYEYEELGWDIDGSLRTVRKYWTAFEG</sequence>
<evidence type="ECO:0000313" key="1">
    <source>
        <dbReference type="EMBL" id="CZR65144.1"/>
    </source>
</evidence>
<evidence type="ECO:0000313" key="2">
    <source>
        <dbReference type="Proteomes" id="UP000184330"/>
    </source>
</evidence>
<protein>
    <submittedName>
        <fullName evidence="1">Uncharacterized protein</fullName>
    </submittedName>
</protein>
<proteinExistence type="predicted"/>
<accession>A0A1L7XJG0</accession>
<reference evidence="1 2" key="1">
    <citation type="submission" date="2016-03" db="EMBL/GenBank/DDBJ databases">
        <authorList>
            <person name="Ploux O."/>
        </authorList>
    </citation>
    <scope>NUCLEOTIDE SEQUENCE [LARGE SCALE GENOMIC DNA]</scope>
    <source>
        <strain evidence="1 2">UAMH 11012</strain>
    </source>
</reference>
<dbReference type="Proteomes" id="UP000184330">
    <property type="component" value="Unassembled WGS sequence"/>
</dbReference>